<dbReference type="PANTHER" id="PTHR12606:SF1">
    <property type="entry name" value="UBIQUITIN-LIKE-SPECIFIC PROTEASE 1A"/>
    <property type="match status" value="1"/>
</dbReference>
<dbReference type="OrthoDB" id="1680482at2759"/>
<evidence type="ECO:0000256" key="5">
    <source>
        <dbReference type="SAM" id="MobiDB-lite"/>
    </source>
</evidence>
<name>A0A834YL57_TETSI</name>
<dbReference type="PANTHER" id="PTHR12606">
    <property type="entry name" value="SENTRIN/SUMO-SPECIFIC PROTEASE"/>
    <property type="match status" value="1"/>
</dbReference>
<dbReference type="GO" id="GO:0016929">
    <property type="term" value="F:deSUMOylase activity"/>
    <property type="evidence" value="ECO:0007669"/>
    <property type="project" value="TreeGrafter"/>
</dbReference>
<sequence length="344" mass="39595">MSDRLARVEAWMGSQSSQPPPTECHEGTPSKYPSYACIQTPVQPSIGEAPPSVTKRPRRNIISSDILHSSSVNIDVPIGKKVDRTGLKIDPLRALDKKSIEVVKHFSLEKDKGSHIDAYMSLLKNRHEKYSYPQSCVFGMVWFMESLVADSTNFHKFSVDPKNYNKSTSEIAKEFKWNSNNLVVASGEKGHLVMWMADRIYLPFNWNNLHWALAVLDPKKRTVYILDSMNFDPWEKYQIQLKAMVEILPSLFHATGDVEAIYGDKWEIKEVSCPKQENNGMNDWLMRLTGFINVYLGFRHACGIYVLKFVDYLCSELPLDFTQANINYFRRRITLELFEQEAKP</sequence>
<dbReference type="InterPro" id="IPR038765">
    <property type="entry name" value="Papain-like_cys_pep_sf"/>
</dbReference>
<dbReference type="Pfam" id="PF02902">
    <property type="entry name" value="Peptidase_C48"/>
    <property type="match status" value="1"/>
</dbReference>
<gene>
    <name evidence="7" type="ORF">HHK36_023239</name>
</gene>
<dbReference type="GO" id="GO:0006508">
    <property type="term" value="P:proteolysis"/>
    <property type="evidence" value="ECO:0007669"/>
    <property type="project" value="UniProtKB-KW"/>
</dbReference>
<evidence type="ECO:0000313" key="8">
    <source>
        <dbReference type="Proteomes" id="UP000655225"/>
    </source>
</evidence>
<keyword evidence="2" id="KW-0645">Protease</keyword>
<dbReference type="Gene3D" id="3.40.395.10">
    <property type="entry name" value="Adenoviral Proteinase, Chain A"/>
    <property type="match status" value="1"/>
</dbReference>
<feature type="domain" description="Ubiquitin-like protease family profile" evidence="6">
    <location>
        <begin position="85"/>
        <end position="313"/>
    </location>
</feature>
<evidence type="ECO:0000256" key="4">
    <source>
        <dbReference type="ARBA" id="ARBA00022807"/>
    </source>
</evidence>
<evidence type="ECO:0000259" key="6">
    <source>
        <dbReference type="PROSITE" id="PS50600"/>
    </source>
</evidence>
<dbReference type="SUPFAM" id="SSF54001">
    <property type="entry name" value="Cysteine proteinases"/>
    <property type="match status" value="1"/>
</dbReference>
<evidence type="ECO:0000313" key="7">
    <source>
        <dbReference type="EMBL" id="KAF8390939.1"/>
    </source>
</evidence>
<comment type="caution">
    <text evidence="7">The sequence shown here is derived from an EMBL/GenBank/DDBJ whole genome shotgun (WGS) entry which is preliminary data.</text>
</comment>
<proteinExistence type="inferred from homology"/>
<keyword evidence="8" id="KW-1185">Reference proteome</keyword>
<evidence type="ECO:0000256" key="2">
    <source>
        <dbReference type="ARBA" id="ARBA00022670"/>
    </source>
</evidence>
<dbReference type="GO" id="GO:0016926">
    <property type="term" value="P:protein desumoylation"/>
    <property type="evidence" value="ECO:0007669"/>
    <property type="project" value="TreeGrafter"/>
</dbReference>
<dbReference type="Proteomes" id="UP000655225">
    <property type="component" value="Unassembled WGS sequence"/>
</dbReference>
<dbReference type="GO" id="GO:0005634">
    <property type="term" value="C:nucleus"/>
    <property type="evidence" value="ECO:0007669"/>
    <property type="project" value="TreeGrafter"/>
</dbReference>
<dbReference type="AlphaFoldDB" id="A0A834YL57"/>
<feature type="region of interest" description="Disordered" evidence="5">
    <location>
        <begin position="1"/>
        <end position="30"/>
    </location>
</feature>
<keyword evidence="4" id="KW-0788">Thiol protease</keyword>
<accession>A0A834YL57</accession>
<dbReference type="PROSITE" id="PS50600">
    <property type="entry name" value="ULP_PROTEASE"/>
    <property type="match status" value="1"/>
</dbReference>
<comment type="similarity">
    <text evidence="1">Belongs to the peptidase C48 family.</text>
</comment>
<reference evidence="7 8" key="1">
    <citation type="submission" date="2020-04" db="EMBL/GenBank/DDBJ databases">
        <title>Plant Genome Project.</title>
        <authorList>
            <person name="Zhang R.-G."/>
        </authorList>
    </citation>
    <scope>NUCLEOTIDE SEQUENCE [LARGE SCALE GENOMIC DNA]</scope>
    <source>
        <strain evidence="7">YNK0</strain>
        <tissue evidence="7">Leaf</tissue>
    </source>
</reference>
<dbReference type="InterPro" id="IPR003653">
    <property type="entry name" value="Peptidase_C48_C"/>
</dbReference>
<protein>
    <recommendedName>
        <fullName evidence="6">Ubiquitin-like protease family profile domain-containing protein</fullName>
    </recommendedName>
</protein>
<keyword evidence="3" id="KW-0378">Hydrolase</keyword>
<evidence type="ECO:0000256" key="1">
    <source>
        <dbReference type="ARBA" id="ARBA00005234"/>
    </source>
</evidence>
<evidence type="ECO:0000256" key="3">
    <source>
        <dbReference type="ARBA" id="ARBA00022801"/>
    </source>
</evidence>
<organism evidence="7 8">
    <name type="scientific">Tetracentron sinense</name>
    <name type="common">Spur-leaf</name>
    <dbReference type="NCBI Taxonomy" id="13715"/>
    <lineage>
        <taxon>Eukaryota</taxon>
        <taxon>Viridiplantae</taxon>
        <taxon>Streptophyta</taxon>
        <taxon>Embryophyta</taxon>
        <taxon>Tracheophyta</taxon>
        <taxon>Spermatophyta</taxon>
        <taxon>Magnoliopsida</taxon>
        <taxon>Trochodendrales</taxon>
        <taxon>Trochodendraceae</taxon>
        <taxon>Tetracentron</taxon>
    </lineage>
</organism>
<dbReference type="EMBL" id="JABCRI010000017">
    <property type="protein sequence ID" value="KAF8390939.1"/>
    <property type="molecule type" value="Genomic_DNA"/>
</dbReference>